<proteinExistence type="predicted"/>
<accession>A0A835P6A4</accession>
<gene>
    <name evidence="2" type="ORF">HPP92_029020</name>
    <name evidence="1" type="ORF">HPP92_029032</name>
</gene>
<evidence type="ECO:0000313" key="2">
    <source>
        <dbReference type="EMBL" id="KAG0446049.1"/>
    </source>
</evidence>
<reference evidence="3 4" key="1">
    <citation type="journal article" date="2020" name="Nat. Food">
        <title>A phased Vanilla planifolia genome enables genetic improvement of flavour and production.</title>
        <authorList>
            <person name="Hasing T."/>
            <person name="Tang H."/>
            <person name="Brym M."/>
            <person name="Khazi F."/>
            <person name="Huang T."/>
            <person name="Chambers A.H."/>
        </authorList>
    </citation>
    <scope>NUCLEOTIDE SEQUENCE [LARGE SCALE GENOMIC DNA]</scope>
    <source>
        <tissue evidence="1">Leaf</tissue>
    </source>
</reference>
<evidence type="ECO:0000313" key="1">
    <source>
        <dbReference type="EMBL" id="KAG0446042.1"/>
    </source>
</evidence>
<dbReference type="EMBL" id="JADCNM010000623">
    <property type="protein sequence ID" value="KAG0446042.1"/>
    <property type="molecule type" value="Genomic_DNA"/>
</dbReference>
<dbReference type="Proteomes" id="UP000636800">
    <property type="component" value="Unassembled WGS sequence"/>
</dbReference>
<protein>
    <submittedName>
        <fullName evidence="1">Uncharacterized protein</fullName>
    </submittedName>
</protein>
<sequence>MEEKGRPIGEAWRFGDWQVNLGAQNNGVKRTKTFSATATSGPTVGFNAARLLAPLQPAGRRQQPLQWWRRAAATDHYVTTHVAGPRIIGRGLPCAASYPPRPAGRNDKENVNNETVKVIIPAKARVIKKQ</sequence>
<evidence type="ECO:0000313" key="4">
    <source>
        <dbReference type="Proteomes" id="UP000639772"/>
    </source>
</evidence>
<dbReference type="Proteomes" id="UP000639772">
    <property type="component" value="Unassembled WGS sequence"/>
</dbReference>
<dbReference type="AlphaFoldDB" id="A0A835P6A4"/>
<keyword evidence="3" id="KW-1185">Reference proteome</keyword>
<organism evidence="1 4">
    <name type="scientific">Vanilla planifolia</name>
    <name type="common">Vanilla</name>
    <dbReference type="NCBI Taxonomy" id="51239"/>
    <lineage>
        <taxon>Eukaryota</taxon>
        <taxon>Viridiplantae</taxon>
        <taxon>Streptophyta</taxon>
        <taxon>Embryophyta</taxon>
        <taxon>Tracheophyta</taxon>
        <taxon>Spermatophyta</taxon>
        <taxon>Magnoliopsida</taxon>
        <taxon>Liliopsida</taxon>
        <taxon>Asparagales</taxon>
        <taxon>Orchidaceae</taxon>
        <taxon>Vanilloideae</taxon>
        <taxon>Vanilleae</taxon>
        <taxon>Vanilla</taxon>
    </lineage>
</organism>
<dbReference type="EMBL" id="JADCNL010000622">
    <property type="protein sequence ID" value="KAG0446049.1"/>
    <property type="molecule type" value="Genomic_DNA"/>
</dbReference>
<comment type="caution">
    <text evidence="1">The sequence shown here is derived from an EMBL/GenBank/DDBJ whole genome shotgun (WGS) entry which is preliminary data.</text>
</comment>
<name>A0A835P6A4_VANPL</name>
<evidence type="ECO:0000313" key="3">
    <source>
        <dbReference type="Proteomes" id="UP000636800"/>
    </source>
</evidence>